<accession>A0A2K1FVR2</accession>
<evidence type="ECO:0000313" key="5">
    <source>
        <dbReference type="EMBL" id="PNQ96630.1"/>
    </source>
</evidence>
<dbReference type="InterPro" id="IPR004363">
    <property type="entry name" value="Methylgl_synth"/>
</dbReference>
<evidence type="ECO:0000256" key="2">
    <source>
        <dbReference type="HAMAP-Rule" id="MF_00549"/>
    </source>
</evidence>
<dbReference type="SUPFAM" id="SSF52335">
    <property type="entry name" value="Methylglyoxal synthase-like"/>
    <property type="match status" value="1"/>
</dbReference>
<dbReference type="AlphaFoldDB" id="A0A2K1FVR2"/>
<dbReference type="EC" id="4.2.3.3" evidence="2"/>
<dbReference type="Proteomes" id="UP000236268">
    <property type="component" value="Unassembled WGS sequence"/>
</dbReference>
<comment type="function">
    <text evidence="2">Catalyzes the formation of methylglyoxal from dihydroxyacetone phosphate.</text>
</comment>
<feature type="binding site" evidence="2">
    <location>
        <position position="107"/>
    </location>
    <ligand>
        <name>substrate</name>
    </ligand>
</feature>
<organism evidence="5 6">
    <name type="scientific">Azospirillum argentinense</name>
    <dbReference type="NCBI Taxonomy" id="2970906"/>
    <lineage>
        <taxon>Bacteria</taxon>
        <taxon>Pseudomonadati</taxon>
        <taxon>Pseudomonadota</taxon>
        <taxon>Alphaproteobacteria</taxon>
        <taxon>Rhodospirillales</taxon>
        <taxon>Azospirillaceae</taxon>
        <taxon>Azospirillum</taxon>
    </lineage>
</organism>
<dbReference type="PROSITE" id="PS01335">
    <property type="entry name" value="METHYLGLYOXAL_SYNTH"/>
    <property type="match status" value="1"/>
</dbReference>
<feature type="binding site" evidence="2">
    <location>
        <begin position="53"/>
        <end position="56"/>
    </location>
    <ligand>
        <name>substrate</name>
    </ligand>
</feature>
<dbReference type="CDD" id="cd01422">
    <property type="entry name" value="MGS"/>
    <property type="match status" value="1"/>
</dbReference>
<dbReference type="GO" id="GO:0008929">
    <property type="term" value="F:methylglyoxal synthase activity"/>
    <property type="evidence" value="ECO:0007669"/>
    <property type="project" value="UniProtKB-UniRule"/>
</dbReference>
<dbReference type="Pfam" id="PF02142">
    <property type="entry name" value="MGS"/>
    <property type="match status" value="1"/>
</dbReference>
<comment type="catalytic activity">
    <reaction evidence="2">
        <text>dihydroxyacetone phosphate = methylglyoxal + phosphate</text>
        <dbReference type="Rhea" id="RHEA:17937"/>
        <dbReference type="ChEBI" id="CHEBI:17158"/>
        <dbReference type="ChEBI" id="CHEBI:43474"/>
        <dbReference type="ChEBI" id="CHEBI:57642"/>
        <dbReference type="EC" id="4.2.3.3"/>
    </reaction>
</comment>
<dbReference type="NCBIfam" id="TIGR00160">
    <property type="entry name" value="MGSA"/>
    <property type="match status" value="1"/>
</dbReference>
<comment type="similarity">
    <text evidence="1 2">Belongs to the methylglyoxal synthase family.</text>
</comment>
<evidence type="ECO:0000259" key="4">
    <source>
        <dbReference type="PROSITE" id="PS51855"/>
    </source>
</evidence>
<dbReference type="SMART" id="SM00851">
    <property type="entry name" value="MGS"/>
    <property type="match status" value="1"/>
</dbReference>
<proteinExistence type="inferred from homology"/>
<gene>
    <name evidence="2" type="primary">mgsA</name>
    <name evidence="5" type="ORF">C1S70_22205</name>
</gene>
<keyword evidence="2" id="KW-0456">Lyase</keyword>
<name>A0A2K1FVR2_9PROT</name>
<dbReference type="PROSITE" id="PS51855">
    <property type="entry name" value="MGS"/>
    <property type="match status" value="1"/>
</dbReference>
<comment type="caution">
    <text evidence="5">The sequence shown here is derived from an EMBL/GenBank/DDBJ whole genome shotgun (WGS) entry which is preliminary data.</text>
</comment>
<dbReference type="PIRSF" id="PIRSF006614">
    <property type="entry name" value="Methylglyox_syn"/>
    <property type="match status" value="1"/>
</dbReference>
<dbReference type="OrthoDB" id="9787147at2"/>
<geneLocation type="plasmid" evidence="5">
    <name>p15unnamed</name>
</geneLocation>
<feature type="active site" description="Proton donor/acceptor" evidence="2 3">
    <location>
        <position position="80"/>
    </location>
</feature>
<dbReference type="Gene3D" id="3.40.50.1380">
    <property type="entry name" value="Methylglyoxal synthase-like domain"/>
    <property type="match status" value="1"/>
</dbReference>
<evidence type="ECO:0000313" key="6">
    <source>
        <dbReference type="Proteomes" id="UP000236268"/>
    </source>
</evidence>
<keyword evidence="5" id="KW-0614">Plasmid</keyword>
<dbReference type="EMBL" id="POWG01000027">
    <property type="protein sequence ID" value="PNQ96630.1"/>
    <property type="molecule type" value="Genomic_DNA"/>
</dbReference>
<feature type="binding site" evidence="2">
    <location>
        <begin position="74"/>
        <end position="75"/>
    </location>
    <ligand>
        <name>substrate</name>
    </ligand>
</feature>
<dbReference type="InterPro" id="IPR018148">
    <property type="entry name" value="Methylglyoxal_synth_AS"/>
</dbReference>
<dbReference type="NCBIfam" id="NF003559">
    <property type="entry name" value="PRK05234.1"/>
    <property type="match status" value="1"/>
</dbReference>
<protein>
    <recommendedName>
        <fullName evidence="2">Methylglyoxal synthase</fullName>
        <shortName evidence="2">MGS</shortName>
        <ecNumber evidence="2">4.2.3.3</ecNumber>
    </recommendedName>
</protein>
<dbReference type="PANTHER" id="PTHR30492:SF0">
    <property type="entry name" value="METHYLGLYOXAL SYNTHASE"/>
    <property type="match status" value="1"/>
</dbReference>
<dbReference type="InterPro" id="IPR036914">
    <property type="entry name" value="MGS-like_dom_sf"/>
</dbReference>
<dbReference type="PANTHER" id="PTHR30492">
    <property type="entry name" value="METHYLGLYOXAL SYNTHASE"/>
    <property type="match status" value="1"/>
</dbReference>
<dbReference type="HAMAP" id="MF_00549">
    <property type="entry name" value="Methylglyoxal_synth"/>
    <property type="match status" value="1"/>
</dbReference>
<feature type="domain" description="MGS-like" evidence="4">
    <location>
        <begin position="13"/>
        <end position="160"/>
    </location>
</feature>
<sequence length="160" mass="17339">MDGSSTAERTAARTVTVDRKRIALVAHDARKPDLIGWLGANIHALEGNVFWSTGTTGRLVREAHPQLDITSLKSGPLGGDQQIGAMIAEGRIDLLVFFVDPMTAQPHDVDVKALTRLATLYNIPMACNEATADMVISSPLFTSGYRPRAVDFAAHDSRRL</sequence>
<dbReference type="GO" id="GO:0019242">
    <property type="term" value="P:methylglyoxal biosynthetic process"/>
    <property type="evidence" value="ECO:0007669"/>
    <property type="project" value="UniProtKB-UniRule"/>
</dbReference>
<feature type="binding site" evidence="2">
    <location>
        <position position="27"/>
    </location>
    <ligand>
        <name>substrate</name>
    </ligand>
</feature>
<feature type="binding site" evidence="2">
    <location>
        <position position="31"/>
    </location>
    <ligand>
        <name>substrate</name>
    </ligand>
</feature>
<evidence type="ECO:0000256" key="1">
    <source>
        <dbReference type="ARBA" id="ARBA00006287"/>
    </source>
</evidence>
<dbReference type="InterPro" id="IPR011607">
    <property type="entry name" value="MGS-like_dom"/>
</dbReference>
<dbReference type="GO" id="GO:0005829">
    <property type="term" value="C:cytosol"/>
    <property type="evidence" value="ECO:0007669"/>
    <property type="project" value="TreeGrafter"/>
</dbReference>
<evidence type="ECO:0000256" key="3">
    <source>
        <dbReference type="PIRSR" id="PIRSR006614-1"/>
    </source>
</evidence>
<reference evidence="5 6" key="1">
    <citation type="submission" date="2018-01" db="EMBL/GenBank/DDBJ databases">
        <title>Whole genome sequence of Azospirillum brasilense REC3 isolated from strawberry roots.</title>
        <authorList>
            <person name="Fontana C.A."/>
            <person name="Salazar S.M."/>
            <person name="Bassi D."/>
            <person name="Puglisi E."/>
            <person name="Lovaisa N.C."/>
            <person name="Toffoli L.M."/>
            <person name="Pedraza R."/>
            <person name="Cocconcelli P.S."/>
        </authorList>
    </citation>
    <scope>NUCLEOTIDE SEQUENCE [LARGE SCALE GENOMIC DNA]</scope>
    <source>
        <strain evidence="5 6">REC3</strain>
        <plasmid evidence="5">p15unnamed</plasmid>
    </source>
</reference>